<organism evidence="3 4">
    <name type="scientific">Schaalia turicensis</name>
    <dbReference type="NCBI Taxonomy" id="131111"/>
    <lineage>
        <taxon>Bacteria</taxon>
        <taxon>Bacillati</taxon>
        <taxon>Actinomycetota</taxon>
        <taxon>Actinomycetes</taxon>
        <taxon>Actinomycetales</taxon>
        <taxon>Actinomycetaceae</taxon>
        <taxon>Schaalia</taxon>
    </lineage>
</organism>
<dbReference type="RefSeq" id="WP_101628501.1">
    <property type="nucleotide sequence ID" value="NZ_PKKJ01000011.1"/>
</dbReference>
<gene>
    <name evidence="3" type="ORF">CYJ25_07230</name>
</gene>
<evidence type="ECO:0000313" key="4">
    <source>
        <dbReference type="Proteomes" id="UP000234545"/>
    </source>
</evidence>
<evidence type="ECO:0000256" key="2">
    <source>
        <dbReference type="SAM" id="SignalP"/>
    </source>
</evidence>
<evidence type="ECO:0008006" key="5">
    <source>
        <dbReference type="Google" id="ProtNLM"/>
    </source>
</evidence>
<comment type="caution">
    <text evidence="3">The sequence shown here is derived from an EMBL/GenBank/DDBJ whole genome shotgun (WGS) entry which is preliminary data.</text>
</comment>
<reference evidence="3 4" key="1">
    <citation type="submission" date="2017-12" db="EMBL/GenBank/DDBJ databases">
        <title>Phylogenetic diversity of female urinary microbiome.</title>
        <authorList>
            <person name="Thomas-White K."/>
            <person name="Wolfe A.J."/>
        </authorList>
    </citation>
    <scope>NUCLEOTIDE SEQUENCE [LARGE SCALE GENOMIC DNA]</scope>
    <source>
        <strain evidence="3 4">UMB0250</strain>
    </source>
</reference>
<dbReference type="Proteomes" id="UP000234545">
    <property type="component" value="Unassembled WGS sequence"/>
</dbReference>
<sequence length="560" mass="59243">MKVQPRVAGVATCAVLATSILVTPTAWAAGANLTGDSASPASSIFGTMRARYTDTQPGPTMVFGDATVQSLTTSRFDVEPKADVSVDYTVSIPLQQVKEEKKATFVVENEKGRLTNYDVEFLIDTKDRKHLPATCTPASQKMPEGSTVEVTCTLPDNAYWLSAYHNPASAWGNERYGAWQIASQAQPEPGQPVFPAEPVVTIDGKQATGTIENNIWTATVSVTRTAPTDHDMTETHTPVVNVNGTALANVPSFTVATSAKAPVAPTVNALCDIDSKFQQSVSVKSSQAVLSGIATVTHQTKDRWQYKGITGQTQKSVIEGEEASFELVANAEQVANPQADLYVTYLTIKHAGIESTNWTASLNNDAEGTCSPDPLYLPKVDGKGASGEANLACVSKKKPDYVLLDSKDDPQIRATLTLGAVADQAKVQACAVKAPMLEVDDQVVAGTVDGDKWSAKLPTQTLKPTVNAPATQKLQILFERSMQEPVSIRALAVAKPSDGENEVGTPSSGKPMKKAESTLALTGASIVGPVGVAVLVGLAGVGALTSRRRKDEDSEIADRS</sequence>
<proteinExistence type="predicted"/>
<keyword evidence="1" id="KW-0812">Transmembrane</keyword>
<feature type="signal peptide" evidence="2">
    <location>
        <begin position="1"/>
        <end position="28"/>
    </location>
</feature>
<keyword evidence="2" id="KW-0732">Signal</keyword>
<name>A0A2I1I3Z2_9ACTO</name>
<feature type="chain" id="PRO_5014166885" description="Peptidase" evidence="2">
    <location>
        <begin position="29"/>
        <end position="560"/>
    </location>
</feature>
<keyword evidence="1" id="KW-0472">Membrane</keyword>
<feature type="transmembrane region" description="Helical" evidence="1">
    <location>
        <begin position="519"/>
        <end position="544"/>
    </location>
</feature>
<accession>A0A2I1I3Z2</accession>
<protein>
    <recommendedName>
        <fullName evidence="5">Peptidase</fullName>
    </recommendedName>
</protein>
<evidence type="ECO:0000256" key="1">
    <source>
        <dbReference type="SAM" id="Phobius"/>
    </source>
</evidence>
<dbReference type="AlphaFoldDB" id="A0A2I1I3Z2"/>
<keyword evidence="1" id="KW-1133">Transmembrane helix</keyword>
<dbReference type="EMBL" id="PKKJ01000011">
    <property type="protein sequence ID" value="PKY65856.1"/>
    <property type="molecule type" value="Genomic_DNA"/>
</dbReference>
<evidence type="ECO:0000313" key="3">
    <source>
        <dbReference type="EMBL" id="PKY65856.1"/>
    </source>
</evidence>